<evidence type="ECO:0000313" key="2">
    <source>
        <dbReference type="EMBL" id="NYI67014.1"/>
    </source>
</evidence>
<evidence type="ECO:0000313" key="3">
    <source>
        <dbReference type="Proteomes" id="UP000539111"/>
    </source>
</evidence>
<proteinExistence type="predicted"/>
<feature type="domain" description="HTH cro/C1-type" evidence="1">
    <location>
        <begin position="2"/>
        <end position="30"/>
    </location>
</feature>
<dbReference type="AlphaFoldDB" id="A0A7Z0D077"/>
<comment type="caution">
    <text evidence="2">The sequence shown here is derived from an EMBL/GenBank/DDBJ whole genome shotgun (WGS) entry which is preliminary data.</text>
</comment>
<dbReference type="Proteomes" id="UP000539111">
    <property type="component" value="Unassembled WGS sequence"/>
</dbReference>
<keyword evidence="3" id="KW-1185">Reference proteome</keyword>
<dbReference type="SUPFAM" id="SSF47413">
    <property type="entry name" value="lambda repressor-like DNA-binding domains"/>
    <property type="match status" value="1"/>
</dbReference>
<dbReference type="Gene3D" id="1.10.260.40">
    <property type="entry name" value="lambda repressor-like DNA-binding domains"/>
    <property type="match status" value="1"/>
</dbReference>
<organism evidence="2 3">
    <name type="scientific">Spelaeicoccus albus</name>
    <dbReference type="NCBI Taxonomy" id="1280376"/>
    <lineage>
        <taxon>Bacteria</taxon>
        <taxon>Bacillati</taxon>
        <taxon>Actinomycetota</taxon>
        <taxon>Actinomycetes</taxon>
        <taxon>Micrococcales</taxon>
        <taxon>Brevibacteriaceae</taxon>
        <taxon>Spelaeicoccus</taxon>
    </lineage>
</organism>
<dbReference type="InterPro" id="IPR001387">
    <property type="entry name" value="Cro/C1-type_HTH"/>
</dbReference>
<dbReference type="EMBL" id="JACBZP010000001">
    <property type="protein sequence ID" value="NYI67014.1"/>
    <property type="molecule type" value="Genomic_DNA"/>
</dbReference>
<reference evidence="2 3" key="1">
    <citation type="submission" date="2020-07" db="EMBL/GenBank/DDBJ databases">
        <title>Sequencing the genomes of 1000 actinobacteria strains.</title>
        <authorList>
            <person name="Klenk H.-P."/>
        </authorList>
    </citation>
    <scope>NUCLEOTIDE SEQUENCE [LARGE SCALE GENOMIC DNA]</scope>
    <source>
        <strain evidence="2 3">DSM 26341</strain>
    </source>
</reference>
<sequence>MSRIERATSSPRFDLIVRIAKALDVTVAALVRDR</sequence>
<dbReference type="PROSITE" id="PS50943">
    <property type="entry name" value="HTH_CROC1"/>
    <property type="match status" value="1"/>
</dbReference>
<gene>
    <name evidence="2" type="ORF">BJY26_001320</name>
</gene>
<evidence type="ECO:0000259" key="1">
    <source>
        <dbReference type="PROSITE" id="PS50943"/>
    </source>
</evidence>
<dbReference type="GO" id="GO:0003677">
    <property type="term" value="F:DNA binding"/>
    <property type="evidence" value="ECO:0007669"/>
    <property type="project" value="InterPro"/>
</dbReference>
<dbReference type="Pfam" id="PF01381">
    <property type="entry name" value="HTH_3"/>
    <property type="match status" value="1"/>
</dbReference>
<dbReference type="InterPro" id="IPR010982">
    <property type="entry name" value="Lambda_DNA-bd_dom_sf"/>
</dbReference>
<accession>A0A7Z0D077</accession>
<name>A0A7Z0D077_9MICO</name>
<protein>
    <submittedName>
        <fullName evidence="2">Transcriptional regulator with XRE-family HTH domain</fullName>
    </submittedName>
</protein>